<dbReference type="PANTHER" id="PTHR32309">
    <property type="entry name" value="TYROSINE-PROTEIN KINASE"/>
    <property type="match status" value="1"/>
</dbReference>
<keyword evidence="2" id="KW-1133">Transmembrane helix</keyword>
<keyword evidence="2" id="KW-0812">Transmembrane</keyword>
<keyword evidence="1" id="KW-0175">Coiled coil</keyword>
<name>A0A7W6P4D2_9HYPH</name>
<reference evidence="3 4" key="1">
    <citation type="submission" date="2020-08" db="EMBL/GenBank/DDBJ databases">
        <title>Genomic Encyclopedia of Type Strains, Phase IV (KMG-IV): sequencing the most valuable type-strain genomes for metagenomic binning, comparative biology and taxonomic classification.</title>
        <authorList>
            <person name="Goeker M."/>
        </authorList>
    </citation>
    <scope>NUCLEOTIDE SEQUENCE [LARGE SCALE GENOMIC DNA]</scope>
    <source>
        <strain evidence="3 4">DSM 26385</strain>
    </source>
</reference>
<accession>A0A7W6P4D2</accession>
<feature type="coiled-coil region" evidence="1">
    <location>
        <begin position="303"/>
        <end position="330"/>
    </location>
</feature>
<gene>
    <name evidence="3" type="ORF">GGQ66_004362</name>
</gene>
<comment type="caution">
    <text evidence="3">The sequence shown here is derived from an EMBL/GenBank/DDBJ whole genome shotgun (WGS) entry which is preliminary data.</text>
</comment>
<sequence length="423" mass="47010">MSNTDIREAETKFPVRPRNGLISRLLRQNSPLQKVDDHTGAVEINTVGGAHTVQGGPSTSSRTPIALLSFIVMVLVPFAASLVYFVLIASDQYIAEARFTVRSLAEERNKDSADSGVLAMSSMSQDGFIVTSFIHSTEILQRLTPKIDYRRMFTQDSVDVLSRFDDKESNERFLKYWANQVVTYIDGPSGIITLRTRTFSPDDSKALASAIIAESELLINELSTRARNDIISRFQAELQRTADNYKAALEAMKEYQNSAGLLSPEARATETGALLAGLLAKKLELETRLFILNQSNAASSPSGQQLKLTTQNLETQIEKLQQEIAGNSQTETNVANAVENFSRLETDRRVAETLYETARRNLDMAQVEAMRKSLYLVVFVPPTVPQESLYPHRISTPLLILLGLTVAWMTGVLMFASIEDHKL</sequence>
<proteinExistence type="predicted"/>
<evidence type="ECO:0000256" key="1">
    <source>
        <dbReference type="SAM" id="Coils"/>
    </source>
</evidence>
<dbReference type="Proteomes" id="UP000584824">
    <property type="component" value="Unassembled WGS sequence"/>
</dbReference>
<dbReference type="GO" id="GO:0004713">
    <property type="term" value="F:protein tyrosine kinase activity"/>
    <property type="evidence" value="ECO:0007669"/>
    <property type="project" value="TreeGrafter"/>
</dbReference>
<feature type="transmembrane region" description="Helical" evidence="2">
    <location>
        <begin position="65"/>
        <end position="89"/>
    </location>
</feature>
<dbReference type="PANTHER" id="PTHR32309:SF13">
    <property type="entry name" value="FERRIC ENTEROBACTIN TRANSPORT PROTEIN FEPE"/>
    <property type="match status" value="1"/>
</dbReference>
<dbReference type="AlphaFoldDB" id="A0A7W6P4D2"/>
<protein>
    <submittedName>
        <fullName evidence="3">Capsular polysaccharide transport system permease protein</fullName>
    </submittedName>
</protein>
<evidence type="ECO:0000313" key="3">
    <source>
        <dbReference type="EMBL" id="MBB4105774.1"/>
    </source>
</evidence>
<feature type="transmembrane region" description="Helical" evidence="2">
    <location>
        <begin position="398"/>
        <end position="418"/>
    </location>
</feature>
<keyword evidence="4" id="KW-1185">Reference proteome</keyword>
<dbReference type="GO" id="GO:0005886">
    <property type="term" value="C:plasma membrane"/>
    <property type="evidence" value="ECO:0007669"/>
    <property type="project" value="TreeGrafter"/>
</dbReference>
<evidence type="ECO:0000313" key="4">
    <source>
        <dbReference type="Proteomes" id="UP000584824"/>
    </source>
</evidence>
<dbReference type="RefSeq" id="WP_183795562.1">
    <property type="nucleotide sequence ID" value="NZ_JACIDU010000030.1"/>
</dbReference>
<evidence type="ECO:0000256" key="2">
    <source>
        <dbReference type="SAM" id="Phobius"/>
    </source>
</evidence>
<dbReference type="EMBL" id="JACIDU010000030">
    <property type="protein sequence ID" value="MBB4105774.1"/>
    <property type="molecule type" value="Genomic_DNA"/>
</dbReference>
<keyword evidence="2" id="KW-0472">Membrane</keyword>
<feature type="coiled-coil region" evidence="1">
    <location>
        <begin position="231"/>
        <end position="258"/>
    </location>
</feature>
<dbReference type="InterPro" id="IPR050445">
    <property type="entry name" value="Bact_polysacc_biosynth/exp"/>
</dbReference>
<organism evidence="3 4">
    <name type="scientific">Allorhizobium borbori</name>
    <dbReference type="NCBI Taxonomy" id="485907"/>
    <lineage>
        <taxon>Bacteria</taxon>
        <taxon>Pseudomonadati</taxon>
        <taxon>Pseudomonadota</taxon>
        <taxon>Alphaproteobacteria</taxon>
        <taxon>Hyphomicrobiales</taxon>
        <taxon>Rhizobiaceae</taxon>
        <taxon>Rhizobium/Agrobacterium group</taxon>
        <taxon>Allorhizobium</taxon>
    </lineage>
</organism>